<evidence type="ECO:0000313" key="4">
    <source>
        <dbReference type="EMBL" id="BBA97043.1"/>
    </source>
</evidence>
<dbReference type="PANTHER" id="PTHR30535">
    <property type="entry name" value="VITAMIN B12-BINDING PROTEIN"/>
    <property type="match status" value="1"/>
</dbReference>
<accession>A0A7U3UQV6</accession>
<dbReference type="PANTHER" id="PTHR30535:SF4">
    <property type="entry name" value="HEMIN-BINDING PERIPLASMIC PROTEIN HMUT"/>
    <property type="match status" value="1"/>
</dbReference>
<dbReference type="InterPro" id="IPR002491">
    <property type="entry name" value="ABC_transptr_periplasmic_BD"/>
</dbReference>
<organism evidence="4 5">
    <name type="scientific">Actinacidiphila reveromycinica</name>
    <dbReference type="NCBI Taxonomy" id="659352"/>
    <lineage>
        <taxon>Bacteria</taxon>
        <taxon>Bacillati</taxon>
        <taxon>Actinomycetota</taxon>
        <taxon>Actinomycetes</taxon>
        <taxon>Kitasatosporales</taxon>
        <taxon>Streptomycetaceae</taxon>
        <taxon>Actinacidiphila</taxon>
    </lineage>
</organism>
<sequence>MRTVRRGGEVPRVRGRSVLGRRAGSAALAVALATAAAACGGSGGAAAPTAEGGSVAAAHNAVRPWSRLTPLADPRAYQGPTTAKVSDADISPVTTTPHPVLPAEVVDHQGTKVTVRSTDRILALDLYGTLSATVYGLGLGPHLVGRDQSTGFPEAAKLPVVTGSTHQLNAEAILKLHPTVLVTDTTLGPWDVVLQMRSAGIPVVVVSAERGIGTVGSLVGEVAAALGVEPEGRLLAQRLDRQIAAERAQIAKVVPADPSRRPRIVFLYARGQAGVYYVFGKGSGADSLIDAVGGVDVATEAGIKGFSPLNAEALAKAEPDVILMMTLGLKSVGGVDGALRLPGVAETEAGKHRRIVDMSDYQVLSFGPLTAPVLDGLARALYAPGQDDAAKTATGAASATPTPTATATASAPAPATATGGAR</sequence>
<evidence type="ECO:0000259" key="3">
    <source>
        <dbReference type="PROSITE" id="PS50983"/>
    </source>
</evidence>
<dbReference type="Gene3D" id="3.40.50.1980">
    <property type="entry name" value="Nitrogenase molybdenum iron protein domain"/>
    <property type="match status" value="2"/>
</dbReference>
<feature type="region of interest" description="Disordered" evidence="2">
    <location>
        <begin position="392"/>
        <end position="422"/>
    </location>
</feature>
<dbReference type="SUPFAM" id="SSF53807">
    <property type="entry name" value="Helical backbone' metal receptor"/>
    <property type="match status" value="1"/>
</dbReference>
<feature type="domain" description="Fe/B12 periplasmic-binding" evidence="3">
    <location>
        <begin position="120"/>
        <end position="385"/>
    </location>
</feature>
<evidence type="ECO:0000313" key="5">
    <source>
        <dbReference type="Proteomes" id="UP000595703"/>
    </source>
</evidence>
<evidence type="ECO:0000256" key="2">
    <source>
        <dbReference type="SAM" id="MobiDB-lite"/>
    </source>
</evidence>
<reference evidence="4 5" key="2">
    <citation type="journal article" date="2011" name="J. Antibiot.">
        <title>Furaquinocins I and J: novel polyketide isoprenoid hybrid compounds from Streptomyces reveromyceticus SN-593.</title>
        <authorList>
            <person name="Panthee S."/>
            <person name="Takahashi S."/>
            <person name="Takagi H."/>
            <person name="Nogawa T."/>
            <person name="Oowada E."/>
            <person name="Uramoto M."/>
            <person name="Osada H."/>
        </authorList>
    </citation>
    <scope>NUCLEOTIDE SEQUENCE [LARGE SCALE GENOMIC DNA]</scope>
    <source>
        <strain evidence="4 5">SN-593</strain>
    </source>
</reference>
<dbReference type="KEGG" id="arev:RVR_2606"/>
<dbReference type="PROSITE" id="PS50983">
    <property type="entry name" value="FE_B12_PBP"/>
    <property type="match status" value="1"/>
</dbReference>
<evidence type="ECO:0000256" key="1">
    <source>
        <dbReference type="ARBA" id="ARBA00008814"/>
    </source>
</evidence>
<reference evidence="4 5" key="4">
    <citation type="journal article" date="2020" name="Sci. Rep.">
        <title>beta-carboline chemical signals induce reveromycin production through a LuxR family regulator in Streptomyces sp. SN-593.</title>
        <authorList>
            <person name="Panthee S."/>
            <person name="Kito N."/>
            <person name="Hayashi T."/>
            <person name="Shimizu T."/>
            <person name="Ishikawa J."/>
            <person name="Hamamoto H."/>
            <person name="Osada H."/>
            <person name="Takahashi S."/>
        </authorList>
    </citation>
    <scope>NUCLEOTIDE SEQUENCE [LARGE SCALE GENOMIC DNA]</scope>
    <source>
        <strain evidence="4 5">SN-593</strain>
    </source>
</reference>
<reference evidence="4 5" key="1">
    <citation type="journal article" date="2010" name="J. Bacteriol.">
        <title>Biochemical characterization of a novel indole prenyltransferase from Streptomyces sp. SN-593.</title>
        <authorList>
            <person name="Takahashi S."/>
            <person name="Takagi H."/>
            <person name="Toyoda A."/>
            <person name="Uramoto M."/>
            <person name="Nogawa T."/>
            <person name="Ueki M."/>
            <person name="Sakaki Y."/>
            <person name="Osada H."/>
        </authorList>
    </citation>
    <scope>NUCLEOTIDE SEQUENCE [LARGE SCALE GENOMIC DNA]</scope>
    <source>
        <strain evidence="4 5">SN-593</strain>
    </source>
</reference>
<dbReference type="AlphaFoldDB" id="A0A7U3UQV6"/>
<dbReference type="EMBL" id="AP018365">
    <property type="protein sequence ID" value="BBA97043.1"/>
    <property type="molecule type" value="Genomic_DNA"/>
</dbReference>
<name>A0A7U3UQV6_9ACTN</name>
<protein>
    <submittedName>
        <fullName evidence="4">Putative ABC transporter</fullName>
    </submittedName>
</protein>
<keyword evidence="5" id="KW-1185">Reference proteome</keyword>
<dbReference type="InterPro" id="IPR050902">
    <property type="entry name" value="ABC_Transporter_SBP"/>
</dbReference>
<proteinExistence type="inferred from homology"/>
<comment type="similarity">
    <text evidence="1">Belongs to the bacterial solute-binding protein 8 family.</text>
</comment>
<gene>
    <name evidence="4" type="ORF">RVR_2606</name>
</gene>
<reference evidence="4 5" key="3">
    <citation type="journal article" date="2011" name="Nat. Chem. Biol.">
        <title>Reveromycin A biosynthesis uses RevG and RevJ for stereospecific spiroacetal formation.</title>
        <authorList>
            <person name="Takahashi S."/>
            <person name="Toyoda A."/>
            <person name="Sekiyama Y."/>
            <person name="Takagi H."/>
            <person name="Nogawa T."/>
            <person name="Uramoto M."/>
            <person name="Suzuki R."/>
            <person name="Koshino H."/>
            <person name="Kumano T."/>
            <person name="Panthee S."/>
            <person name="Dairi T."/>
            <person name="Ishikawa J."/>
            <person name="Ikeda H."/>
            <person name="Sakaki Y."/>
            <person name="Osada H."/>
        </authorList>
    </citation>
    <scope>NUCLEOTIDE SEQUENCE [LARGE SCALE GENOMIC DNA]</scope>
    <source>
        <strain evidence="4 5">SN-593</strain>
    </source>
</reference>
<dbReference type="Pfam" id="PF01497">
    <property type="entry name" value="Peripla_BP_2"/>
    <property type="match status" value="1"/>
</dbReference>
<dbReference type="RefSeq" id="WP_202233382.1">
    <property type="nucleotide sequence ID" value="NZ_AP018365.1"/>
</dbReference>
<dbReference type="Proteomes" id="UP000595703">
    <property type="component" value="Chromosome"/>
</dbReference>